<reference evidence="1 2" key="1">
    <citation type="submission" date="2024-03" db="EMBL/GenBank/DDBJ databases">
        <title>Complete Genome Sequence of a Pseudomonas fluorescens Bacteriophage UNO-G1W1 isolated from freshwater ice in Nebraska.</title>
        <authorList>
            <person name="Neville A.J."/>
            <person name="Schulze T.T."/>
            <person name="Davis P.H."/>
        </authorList>
    </citation>
    <scope>NUCLEOTIDE SEQUENCE [LARGE SCALE GENOMIC DNA]</scope>
</reference>
<dbReference type="Proteomes" id="UP001447006">
    <property type="component" value="Segment"/>
</dbReference>
<name>A0AAX4MVM1_9CAUD</name>
<accession>A0AAX4MVM1</accession>
<proteinExistence type="predicted"/>
<sequence length="99" mass="11333">MLQIETNINEVIELPESRNGIVDLELTDLFDHPAGQLARGYIYNDVKRGQFQDGDFIRTSIIKDLVTFQDELYIITLNTTYRVIGWVESPVPAALKHIL</sequence>
<dbReference type="EMBL" id="PP551948">
    <property type="protein sequence ID" value="WYN05040.1"/>
    <property type="molecule type" value="Genomic_DNA"/>
</dbReference>
<evidence type="ECO:0000313" key="1">
    <source>
        <dbReference type="EMBL" id="WYN05040.1"/>
    </source>
</evidence>
<gene>
    <name evidence="1" type="ORF">ISREJYDI_CDS0073</name>
</gene>
<protein>
    <submittedName>
        <fullName evidence="1">Uncharacterized protein</fullName>
    </submittedName>
</protein>
<evidence type="ECO:0000313" key="2">
    <source>
        <dbReference type="Proteomes" id="UP001447006"/>
    </source>
</evidence>
<keyword evidence="2" id="KW-1185">Reference proteome</keyword>
<organism evidence="1 2">
    <name type="scientific">Pseudomonas phage UNO-G1W1</name>
    <dbReference type="NCBI Taxonomy" id="3136609"/>
    <lineage>
        <taxon>Viruses</taxon>
        <taxon>Duplodnaviria</taxon>
        <taxon>Heunggongvirae</taxon>
        <taxon>Uroviricota</taxon>
        <taxon>Caudoviricetes</taxon>
        <taxon>Vandenendeviridae</taxon>
        <taxon>Gorskivirinae</taxon>
        <taxon>Omahavirus</taxon>
        <taxon>Omahavirus UNOG1W1</taxon>
    </lineage>
</organism>